<accession>A0A840RCE1</accession>
<dbReference type="RefSeq" id="WP_184097760.1">
    <property type="nucleotide sequence ID" value="NZ_JACHHN010000001.1"/>
</dbReference>
<keyword evidence="2" id="KW-1185">Reference proteome</keyword>
<sequence length="77" mass="8368">MSLDTMAVSAALAYADGGVTPFDGYLDCYVHQALPNILVHVLANDKAAWLFEDFLKNHGAEAHINPNDDTEVLQLVP</sequence>
<reference evidence="1 2" key="1">
    <citation type="submission" date="2020-08" db="EMBL/GenBank/DDBJ databases">
        <title>Genomic Encyclopedia of Type Strains, Phase IV (KMG-IV): sequencing the most valuable type-strain genomes for metagenomic binning, comparative biology and taxonomic classification.</title>
        <authorList>
            <person name="Goeker M."/>
        </authorList>
    </citation>
    <scope>NUCLEOTIDE SEQUENCE [LARGE SCALE GENOMIC DNA]</scope>
    <source>
        <strain evidence="1 2">DSM 18233</strain>
    </source>
</reference>
<protein>
    <submittedName>
        <fullName evidence="1">Uncharacterized protein</fullName>
    </submittedName>
</protein>
<dbReference type="Proteomes" id="UP000543030">
    <property type="component" value="Unassembled WGS sequence"/>
</dbReference>
<name>A0A840RCE1_9NEIS</name>
<comment type="caution">
    <text evidence="1">The sequence shown here is derived from an EMBL/GenBank/DDBJ whole genome shotgun (WGS) entry which is preliminary data.</text>
</comment>
<gene>
    <name evidence="1" type="ORF">HNQ50_000806</name>
</gene>
<dbReference type="EMBL" id="JACHHN010000001">
    <property type="protein sequence ID" value="MBB5190096.1"/>
    <property type="molecule type" value="Genomic_DNA"/>
</dbReference>
<evidence type="ECO:0000313" key="2">
    <source>
        <dbReference type="Proteomes" id="UP000543030"/>
    </source>
</evidence>
<evidence type="ECO:0000313" key="1">
    <source>
        <dbReference type="EMBL" id="MBB5190096.1"/>
    </source>
</evidence>
<proteinExistence type="predicted"/>
<dbReference type="AlphaFoldDB" id="A0A840RCE1"/>
<organism evidence="1 2">
    <name type="scientific">Silvimonas terrae</name>
    <dbReference type="NCBI Taxonomy" id="300266"/>
    <lineage>
        <taxon>Bacteria</taxon>
        <taxon>Pseudomonadati</taxon>
        <taxon>Pseudomonadota</taxon>
        <taxon>Betaproteobacteria</taxon>
        <taxon>Neisseriales</taxon>
        <taxon>Chitinibacteraceae</taxon>
        <taxon>Silvimonas</taxon>
    </lineage>
</organism>